<gene>
    <name evidence="1" type="ORF">UFOPK3770_01280</name>
</gene>
<protein>
    <submittedName>
        <fullName evidence="1">Unannotated protein</fullName>
    </submittedName>
</protein>
<dbReference type="EMBL" id="CAESAJ010000191">
    <property type="protein sequence ID" value="CAB4344328.1"/>
    <property type="molecule type" value="Genomic_DNA"/>
</dbReference>
<name>A0A6J5ZS78_9ZZZZ</name>
<evidence type="ECO:0000313" key="1">
    <source>
        <dbReference type="EMBL" id="CAB4344328.1"/>
    </source>
</evidence>
<reference evidence="1" key="1">
    <citation type="submission" date="2020-05" db="EMBL/GenBank/DDBJ databases">
        <authorList>
            <person name="Chiriac C."/>
            <person name="Salcher M."/>
            <person name="Ghai R."/>
            <person name="Kavagutti S V."/>
        </authorList>
    </citation>
    <scope>NUCLEOTIDE SEQUENCE</scope>
</reference>
<dbReference type="AlphaFoldDB" id="A0A6J5ZS78"/>
<sequence length="219" mass="24184">MSESNSDLKPDKYAELYLAWSSFDEKPFDKWIIDVSETYFRSGVGLKIASQVLDIQPAELQAALNLATLDEQELELLATLNPPKTTWFTFAAATTEEIQLALEALREMHVGQSPFSIVEAAIREIKGPTTMERIAGLSADAFGHAAKKAVGYKLLNDKHIKALKGWQTRVRTGRPLTPPQMKYAESLFAELVTNGAIARQSKDGDEDICNEILDALGVD</sequence>
<accession>A0A6J5ZS78</accession>
<proteinExistence type="predicted"/>
<organism evidence="1">
    <name type="scientific">freshwater metagenome</name>
    <dbReference type="NCBI Taxonomy" id="449393"/>
    <lineage>
        <taxon>unclassified sequences</taxon>
        <taxon>metagenomes</taxon>
        <taxon>ecological metagenomes</taxon>
    </lineage>
</organism>